<evidence type="ECO:0000259" key="5">
    <source>
        <dbReference type="Pfam" id="PF13649"/>
    </source>
</evidence>
<evidence type="ECO:0000256" key="2">
    <source>
        <dbReference type="ARBA" id="ARBA00022679"/>
    </source>
</evidence>
<evidence type="ECO:0000256" key="1">
    <source>
        <dbReference type="ARBA" id="ARBA00022603"/>
    </source>
</evidence>
<dbReference type="SUPFAM" id="SSF53335">
    <property type="entry name" value="S-adenosyl-L-methionine-dependent methyltransferases"/>
    <property type="match status" value="1"/>
</dbReference>
<sequence>MVQAHHATGPEDLYATPPPWDIGHPQPALQALAEAGVIRGRVLDVGCGTGEHALMAADLGLDAIGVDLASAALRTAKDKAHDRGHVVRFLQRDARNLAELGESFDTVLDCGLFHIFGGNDRTAFVDSLRSALRPNGRYFMLCFSDRQSNEGWPRVHRVSRNDVHAAFADGWHVDSIEPTTIEITTDPAGIRAWLVAVTRI</sequence>
<dbReference type="RefSeq" id="WP_173142216.1">
    <property type="nucleotide sequence ID" value="NZ_CBCSGW010000091.1"/>
</dbReference>
<evidence type="ECO:0000313" key="7">
    <source>
        <dbReference type="Proteomes" id="UP000763557"/>
    </source>
</evidence>
<organism evidence="6 7">
    <name type="scientific">Kibdelosporangium persicum</name>
    <dbReference type="NCBI Taxonomy" id="2698649"/>
    <lineage>
        <taxon>Bacteria</taxon>
        <taxon>Bacillati</taxon>
        <taxon>Actinomycetota</taxon>
        <taxon>Actinomycetes</taxon>
        <taxon>Pseudonocardiales</taxon>
        <taxon>Pseudonocardiaceae</taxon>
        <taxon>Kibdelosporangium</taxon>
    </lineage>
</organism>
<dbReference type="CDD" id="cd02440">
    <property type="entry name" value="AdoMet_MTases"/>
    <property type="match status" value="1"/>
</dbReference>
<dbReference type="PANTHER" id="PTHR43464:SF19">
    <property type="entry name" value="UBIQUINONE BIOSYNTHESIS O-METHYLTRANSFERASE, MITOCHONDRIAL"/>
    <property type="match status" value="1"/>
</dbReference>
<feature type="domain" description="Methyltransferase" evidence="5">
    <location>
        <begin position="42"/>
        <end position="136"/>
    </location>
</feature>
<keyword evidence="7" id="KW-1185">Reference proteome</keyword>
<name>A0ABX2FJI8_9PSEU</name>
<dbReference type="Proteomes" id="UP000763557">
    <property type="component" value="Unassembled WGS sequence"/>
</dbReference>
<dbReference type="PANTHER" id="PTHR43464">
    <property type="entry name" value="METHYLTRANSFERASE"/>
    <property type="match status" value="1"/>
</dbReference>
<gene>
    <name evidence="6" type="ORF">GC106_83170</name>
</gene>
<reference evidence="6 7" key="1">
    <citation type="submission" date="2020-01" db="EMBL/GenBank/DDBJ databases">
        <title>Kibdelosporangium persica a novel Actinomycetes from a hot desert in Iran.</title>
        <authorList>
            <person name="Safaei N."/>
            <person name="Zaburannyi N."/>
            <person name="Mueller R."/>
            <person name="Wink J."/>
        </authorList>
    </citation>
    <scope>NUCLEOTIDE SEQUENCE [LARGE SCALE GENOMIC DNA]</scope>
    <source>
        <strain evidence="6 7">4NS15</strain>
    </source>
</reference>
<keyword evidence="1 6" id="KW-0489">Methyltransferase</keyword>
<dbReference type="GO" id="GO:0032259">
    <property type="term" value="P:methylation"/>
    <property type="evidence" value="ECO:0007669"/>
    <property type="project" value="UniProtKB-KW"/>
</dbReference>
<keyword evidence="2" id="KW-0808">Transferase</keyword>
<accession>A0ABX2FJI8</accession>
<evidence type="ECO:0000256" key="3">
    <source>
        <dbReference type="ARBA" id="ARBA00022691"/>
    </source>
</evidence>
<evidence type="ECO:0000256" key="4">
    <source>
        <dbReference type="SAM" id="MobiDB-lite"/>
    </source>
</evidence>
<dbReference type="GO" id="GO:0008168">
    <property type="term" value="F:methyltransferase activity"/>
    <property type="evidence" value="ECO:0007669"/>
    <property type="project" value="UniProtKB-KW"/>
</dbReference>
<dbReference type="InterPro" id="IPR041698">
    <property type="entry name" value="Methyltransf_25"/>
</dbReference>
<dbReference type="Gene3D" id="3.40.50.150">
    <property type="entry name" value="Vaccinia Virus protein VP39"/>
    <property type="match status" value="1"/>
</dbReference>
<feature type="region of interest" description="Disordered" evidence="4">
    <location>
        <begin position="1"/>
        <end position="20"/>
    </location>
</feature>
<proteinExistence type="predicted"/>
<protein>
    <submittedName>
        <fullName evidence="6">Class I SAM-dependent methyltransferase</fullName>
    </submittedName>
</protein>
<comment type="caution">
    <text evidence="6">The sequence shown here is derived from an EMBL/GenBank/DDBJ whole genome shotgun (WGS) entry which is preliminary data.</text>
</comment>
<dbReference type="EMBL" id="JAAATY010000050">
    <property type="protein sequence ID" value="NRN71042.1"/>
    <property type="molecule type" value="Genomic_DNA"/>
</dbReference>
<dbReference type="Pfam" id="PF13649">
    <property type="entry name" value="Methyltransf_25"/>
    <property type="match status" value="1"/>
</dbReference>
<evidence type="ECO:0000313" key="6">
    <source>
        <dbReference type="EMBL" id="NRN71042.1"/>
    </source>
</evidence>
<dbReference type="InterPro" id="IPR029063">
    <property type="entry name" value="SAM-dependent_MTases_sf"/>
</dbReference>
<keyword evidence="3" id="KW-0949">S-adenosyl-L-methionine</keyword>